<dbReference type="AlphaFoldDB" id="A0A8K0QW37"/>
<dbReference type="Gene3D" id="1.10.510.10">
    <property type="entry name" value="Transferase(Phosphotransferase) domain 1"/>
    <property type="match status" value="1"/>
</dbReference>
<evidence type="ECO:0000313" key="1">
    <source>
        <dbReference type="EMBL" id="KAH7071052.1"/>
    </source>
</evidence>
<protein>
    <recommendedName>
        <fullName evidence="3">Protein kinase domain-containing protein</fullName>
    </recommendedName>
</protein>
<gene>
    <name evidence="1" type="ORF">FB567DRAFT_554555</name>
</gene>
<organism evidence="1 2">
    <name type="scientific">Paraphoma chrysanthemicola</name>
    <dbReference type="NCBI Taxonomy" id="798071"/>
    <lineage>
        <taxon>Eukaryota</taxon>
        <taxon>Fungi</taxon>
        <taxon>Dikarya</taxon>
        <taxon>Ascomycota</taxon>
        <taxon>Pezizomycotina</taxon>
        <taxon>Dothideomycetes</taxon>
        <taxon>Pleosporomycetidae</taxon>
        <taxon>Pleosporales</taxon>
        <taxon>Pleosporineae</taxon>
        <taxon>Phaeosphaeriaceae</taxon>
        <taxon>Paraphoma</taxon>
    </lineage>
</organism>
<name>A0A8K0QW37_9PLEO</name>
<dbReference type="Proteomes" id="UP000813461">
    <property type="component" value="Unassembled WGS sequence"/>
</dbReference>
<accession>A0A8K0QW37</accession>
<reference evidence="1" key="1">
    <citation type="journal article" date="2021" name="Nat. Commun.">
        <title>Genetic determinants of endophytism in the Arabidopsis root mycobiome.</title>
        <authorList>
            <person name="Mesny F."/>
            <person name="Miyauchi S."/>
            <person name="Thiergart T."/>
            <person name="Pickel B."/>
            <person name="Atanasova L."/>
            <person name="Karlsson M."/>
            <person name="Huettel B."/>
            <person name="Barry K.W."/>
            <person name="Haridas S."/>
            <person name="Chen C."/>
            <person name="Bauer D."/>
            <person name="Andreopoulos W."/>
            <person name="Pangilinan J."/>
            <person name="LaButti K."/>
            <person name="Riley R."/>
            <person name="Lipzen A."/>
            <person name="Clum A."/>
            <person name="Drula E."/>
            <person name="Henrissat B."/>
            <person name="Kohler A."/>
            <person name="Grigoriev I.V."/>
            <person name="Martin F.M."/>
            <person name="Hacquard S."/>
        </authorList>
    </citation>
    <scope>NUCLEOTIDE SEQUENCE</scope>
    <source>
        <strain evidence="1">MPI-SDFR-AT-0120</strain>
    </source>
</reference>
<sequence>MTKDEAAAAEVAHLTRTNHAHIVFVIGIYVKGREFSILVYPVADYSLDAFLEAVEAGPKESLSRSIEKPGSPWLLFLSQQCLARYSSMPHEAHEHQDPEYSETDGLTSFSQRYAAPEVAEQDMRGLPTDISVLGCVFLEMLCAMSDYMNYSTAPIEKLLGANAQGNKSYRANLFVLQAWLGEQYTLLNQFRLRATFNMLKECPGDRPTAEELVKYFSEKLCCVTGSEELEATKE</sequence>
<dbReference type="EMBL" id="JAGMVJ010000025">
    <property type="protein sequence ID" value="KAH7071052.1"/>
    <property type="molecule type" value="Genomic_DNA"/>
</dbReference>
<keyword evidence="2" id="KW-1185">Reference proteome</keyword>
<comment type="caution">
    <text evidence="1">The sequence shown here is derived from an EMBL/GenBank/DDBJ whole genome shotgun (WGS) entry which is preliminary data.</text>
</comment>
<dbReference type="OrthoDB" id="4062651at2759"/>
<dbReference type="SUPFAM" id="SSF56112">
    <property type="entry name" value="Protein kinase-like (PK-like)"/>
    <property type="match status" value="1"/>
</dbReference>
<evidence type="ECO:0008006" key="3">
    <source>
        <dbReference type="Google" id="ProtNLM"/>
    </source>
</evidence>
<evidence type="ECO:0000313" key="2">
    <source>
        <dbReference type="Proteomes" id="UP000813461"/>
    </source>
</evidence>
<proteinExistence type="predicted"/>
<dbReference type="InterPro" id="IPR011009">
    <property type="entry name" value="Kinase-like_dom_sf"/>
</dbReference>